<protein>
    <submittedName>
        <fullName evidence="2">DNA-binding protein</fullName>
    </submittedName>
</protein>
<dbReference type="InterPro" id="IPR041657">
    <property type="entry name" value="HTH_17"/>
</dbReference>
<organism evidence="2 3">
    <name type="scientific">Oceanidesulfovibrio marinus</name>
    <dbReference type="NCBI Taxonomy" id="370038"/>
    <lineage>
        <taxon>Bacteria</taxon>
        <taxon>Pseudomonadati</taxon>
        <taxon>Thermodesulfobacteriota</taxon>
        <taxon>Desulfovibrionia</taxon>
        <taxon>Desulfovibrionales</taxon>
        <taxon>Desulfovibrionaceae</taxon>
        <taxon>Oceanidesulfovibrio</taxon>
    </lineage>
</organism>
<reference evidence="2 3" key="1">
    <citation type="submission" date="2018-06" db="EMBL/GenBank/DDBJ databases">
        <title>Complete genome of Desulfovibrio marinus P48SEP.</title>
        <authorList>
            <person name="Crispim J.S."/>
            <person name="Vidigal P.M.P."/>
            <person name="Silva L.C.F."/>
            <person name="Araujo L.C."/>
            <person name="Laguardia C.N."/>
            <person name="Dias R.S."/>
            <person name="Sousa M.P."/>
            <person name="Paula S.O."/>
            <person name="Silva C."/>
        </authorList>
    </citation>
    <scope>NUCLEOTIDE SEQUENCE [LARGE SCALE GENOMIC DNA]</scope>
    <source>
        <strain evidence="2 3">P48SEP</strain>
    </source>
</reference>
<dbReference type="OrthoDB" id="7068969at2"/>
<dbReference type="AlphaFoldDB" id="A0A6P1ZE67"/>
<dbReference type="Proteomes" id="UP000434052">
    <property type="component" value="Unassembled WGS sequence"/>
</dbReference>
<proteinExistence type="predicted"/>
<dbReference type="EMBL" id="QMIF01000012">
    <property type="protein sequence ID" value="TVM32126.1"/>
    <property type="molecule type" value="Genomic_DNA"/>
</dbReference>
<dbReference type="SUPFAM" id="SSF46955">
    <property type="entry name" value="Putative DNA-binding domain"/>
    <property type="match status" value="1"/>
</dbReference>
<name>A0A6P1ZE67_9BACT</name>
<evidence type="ECO:0000259" key="1">
    <source>
        <dbReference type="Pfam" id="PF12728"/>
    </source>
</evidence>
<sequence length="63" mass="7209">MESKKFLTTKEAAALTGRSKKALEVDRQNGRGLPYVRLGPRCIRYRIEDIQAYAEQNRVDPEA</sequence>
<feature type="domain" description="Helix-turn-helix" evidence="1">
    <location>
        <begin position="6"/>
        <end position="58"/>
    </location>
</feature>
<dbReference type="Pfam" id="PF12728">
    <property type="entry name" value="HTH_17"/>
    <property type="match status" value="1"/>
</dbReference>
<evidence type="ECO:0000313" key="3">
    <source>
        <dbReference type="Proteomes" id="UP000434052"/>
    </source>
</evidence>
<keyword evidence="2" id="KW-0238">DNA-binding</keyword>
<comment type="caution">
    <text evidence="2">The sequence shown here is derived from an EMBL/GenBank/DDBJ whole genome shotgun (WGS) entry which is preliminary data.</text>
</comment>
<accession>A0A6P1ZE67</accession>
<evidence type="ECO:0000313" key="2">
    <source>
        <dbReference type="EMBL" id="TVM32126.1"/>
    </source>
</evidence>
<dbReference type="GO" id="GO:0003677">
    <property type="term" value="F:DNA binding"/>
    <property type="evidence" value="ECO:0007669"/>
    <property type="project" value="UniProtKB-KW"/>
</dbReference>
<dbReference type="InterPro" id="IPR009061">
    <property type="entry name" value="DNA-bd_dom_put_sf"/>
</dbReference>
<gene>
    <name evidence="2" type="ORF">DQK91_16485</name>
</gene>
<dbReference type="RefSeq" id="WP_144306491.1">
    <property type="nucleotide sequence ID" value="NZ_QMIF01000012.1"/>
</dbReference>